<name>A0ABM0S2S5_GALVR</name>
<dbReference type="SMART" id="SM00135">
    <property type="entry name" value="LY"/>
    <property type="match status" value="2"/>
</dbReference>
<dbReference type="Pfam" id="PF14670">
    <property type="entry name" value="FXa_inhibition"/>
    <property type="match status" value="1"/>
</dbReference>
<dbReference type="GeneID" id="103604384"/>
<protein>
    <submittedName>
        <fullName evidence="2">Low-density lipoprotein receptor-related protein 1B-like</fullName>
    </submittedName>
</protein>
<dbReference type="Gene3D" id="2.120.10.30">
    <property type="entry name" value="TolB, C-terminal domain"/>
    <property type="match status" value="2"/>
</dbReference>
<sequence length="301" mass="34490">MPCIGKARLDGSEKVVLVSMGIAWPNGISIDYEENKLYWCDARTDKIERIDLETGRNREMVLSGSNVDMFSVAVFGAYIYWSDRAHANGSVRRGHKNDATEMVTMRTGLGVNLKEVKIFNRVREKGTNVCAKDNGGCKQLCLYRGNSRRSCACAHGYLADDGVTCLRHEGYLLYSGRTILKSIHLSDETNLNSPIRPYENPHYFKNIIALAFDYSQRRKGTNRIFYSDAHFGNIQLVNDNWEDRQVIVESKYNNLILSSLVEMSIMWITREIIVVIACSNYIFLEFIFKNKYDYIIQLPKC</sequence>
<evidence type="ECO:0000313" key="1">
    <source>
        <dbReference type="Proteomes" id="UP000694923"/>
    </source>
</evidence>
<dbReference type="RefSeq" id="XP_008587166.1">
    <property type="nucleotide sequence ID" value="XM_008588944.1"/>
</dbReference>
<organism evidence="1 2">
    <name type="scientific">Galeopterus variegatus</name>
    <name type="common">Malayan flying lemur</name>
    <name type="synonym">Cynocephalus variegatus</name>
    <dbReference type="NCBI Taxonomy" id="482537"/>
    <lineage>
        <taxon>Eukaryota</taxon>
        <taxon>Metazoa</taxon>
        <taxon>Chordata</taxon>
        <taxon>Craniata</taxon>
        <taxon>Vertebrata</taxon>
        <taxon>Euteleostomi</taxon>
        <taxon>Mammalia</taxon>
        <taxon>Eutheria</taxon>
        <taxon>Euarchontoglires</taxon>
        <taxon>Dermoptera</taxon>
        <taxon>Cynocephalidae</taxon>
        <taxon>Galeopterus</taxon>
    </lineage>
</organism>
<keyword evidence="1" id="KW-1185">Reference proteome</keyword>
<dbReference type="SUPFAM" id="SSF63825">
    <property type="entry name" value="YWTD domain"/>
    <property type="match status" value="1"/>
</dbReference>
<proteinExistence type="predicted"/>
<gene>
    <name evidence="2" type="primary">LOC103604384</name>
</gene>
<dbReference type="PANTHER" id="PTHR46513">
    <property type="entry name" value="VITELLOGENIN RECEPTOR-LIKE PROTEIN-RELATED-RELATED"/>
    <property type="match status" value="1"/>
</dbReference>
<dbReference type="Proteomes" id="UP000694923">
    <property type="component" value="Unplaced"/>
</dbReference>
<dbReference type="InterPro" id="IPR011042">
    <property type="entry name" value="6-blade_b-propeller_TolB-like"/>
</dbReference>
<dbReference type="InterPro" id="IPR000033">
    <property type="entry name" value="LDLR_classB_rpt"/>
</dbReference>
<dbReference type="PANTHER" id="PTHR46513:SF37">
    <property type="entry name" value="LDL RECEPTOR RELATED PROTEIN 1-RELATED"/>
    <property type="match status" value="1"/>
</dbReference>
<dbReference type="SUPFAM" id="SSF57196">
    <property type="entry name" value="EGF/Laminin"/>
    <property type="match status" value="1"/>
</dbReference>
<dbReference type="InterPro" id="IPR050778">
    <property type="entry name" value="Cueball_EGF_LRP_Nidogen"/>
</dbReference>
<reference evidence="2" key="1">
    <citation type="submission" date="2025-08" db="UniProtKB">
        <authorList>
            <consortium name="RefSeq"/>
        </authorList>
    </citation>
    <scope>IDENTIFICATION</scope>
</reference>
<evidence type="ECO:0000313" key="2">
    <source>
        <dbReference type="RefSeq" id="XP_008587166.1"/>
    </source>
</evidence>
<accession>A0ABM0S2S5</accession>